<sequence>MEGAGAIGGTNCRGRASRPLTCITFMDETEKPQFGSSEPEEKNKGDFVRRPSIRTMKTDVSEFMKTERPSLITLISQNIEESPKERMEKPSILKRLDWKVVGMVLGGGIAFIAVVVAAIVFFASRNASNTGGEPVPPVPIQLSRLSYDATQNISAKTPTEFSSRIIELASTVRSVGLLQKLIVTVTGSDGSNHPMGYKDFMRLISASAPTQFNSVAFSEVEPFLYFAAERPVFGVIVPVKSSDGASQSLRDWEKTLPRDLSFFLLGRRPESSILFFEDRSYKNLQYRFVKLAQEGDFGMGYFVFRPKNYVVITTSEETLRVVMSRLLEN</sequence>
<evidence type="ECO:0000313" key="3">
    <source>
        <dbReference type="EMBL" id="OGZ94824.1"/>
    </source>
</evidence>
<dbReference type="EMBL" id="MHQC01000026">
    <property type="protein sequence ID" value="OGZ94824.1"/>
    <property type="molecule type" value="Genomic_DNA"/>
</dbReference>
<keyword evidence="2" id="KW-0472">Membrane</keyword>
<feature type="compositionally biased region" description="Basic and acidic residues" evidence="1">
    <location>
        <begin position="39"/>
        <end position="49"/>
    </location>
</feature>
<evidence type="ECO:0000256" key="1">
    <source>
        <dbReference type="SAM" id="MobiDB-lite"/>
    </source>
</evidence>
<keyword evidence="2" id="KW-0812">Transmembrane</keyword>
<feature type="transmembrane region" description="Helical" evidence="2">
    <location>
        <begin position="100"/>
        <end position="123"/>
    </location>
</feature>
<dbReference type="AlphaFoldDB" id="A0A1G2K5V4"/>
<organism evidence="3 4">
    <name type="scientific">Candidatus Sungbacteria bacterium RIFCSPHIGHO2_01_FULL_47_32</name>
    <dbReference type="NCBI Taxonomy" id="1802264"/>
    <lineage>
        <taxon>Bacteria</taxon>
        <taxon>Candidatus Sungiibacteriota</taxon>
    </lineage>
</organism>
<comment type="caution">
    <text evidence="3">The sequence shown here is derived from an EMBL/GenBank/DDBJ whole genome shotgun (WGS) entry which is preliminary data.</text>
</comment>
<protein>
    <submittedName>
        <fullName evidence="3">Uncharacterized protein</fullName>
    </submittedName>
</protein>
<reference evidence="3 4" key="1">
    <citation type="journal article" date="2016" name="Nat. Commun.">
        <title>Thousands of microbial genomes shed light on interconnected biogeochemical processes in an aquifer system.</title>
        <authorList>
            <person name="Anantharaman K."/>
            <person name="Brown C.T."/>
            <person name="Hug L.A."/>
            <person name="Sharon I."/>
            <person name="Castelle C.J."/>
            <person name="Probst A.J."/>
            <person name="Thomas B.C."/>
            <person name="Singh A."/>
            <person name="Wilkins M.J."/>
            <person name="Karaoz U."/>
            <person name="Brodie E.L."/>
            <person name="Williams K.H."/>
            <person name="Hubbard S.S."/>
            <person name="Banfield J.F."/>
        </authorList>
    </citation>
    <scope>NUCLEOTIDE SEQUENCE [LARGE SCALE GENOMIC DNA]</scope>
</reference>
<proteinExistence type="predicted"/>
<accession>A0A1G2K5V4</accession>
<name>A0A1G2K5V4_9BACT</name>
<feature type="region of interest" description="Disordered" evidence="1">
    <location>
        <begin position="28"/>
        <end position="50"/>
    </location>
</feature>
<evidence type="ECO:0000313" key="4">
    <source>
        <dbReference type="Proteomes" id="UP000177152"/>
    </source>
</evidence>
<keyword evidence="2" id="KW-1133">Transmembrane helix</keyword>
<evidence type="ECO:0000256" key="2">
    <source>
        <dbReference type="SAM" id="Phobius"/>
    </source>
</evidence>
<gene>
    <name evidence="3" type="ORF">A2633_03780</name>
</gene>
<dbReference type="Proteomes" id="UP000177152">
    <property type="component" value="Unassembled WGS sequence"/>
</dbReference>